<dbReference type="GO" id="GO:0016787">
    <property type="term" value="F:hydrolase activity"/>
    <property type="evidence" value="ECO:0007669"/>
    <property type="project" value="InterPro"/>
</dbReference>
<reference evidence="2" key="1">
    <citation type="submission" date="2018-05" db="EMBL/GenBank/DDBJ databases">
        <authorList>
            <person name="Lanie J.A."/>
            <person name="Ng W.-L."/>
            <person name="Kazmierczak K.M."/>
            <person name="Andrzejewski T.M."/>
            <person name="Davidsen T.M."/>
            <person name="Wayne K.J."/>
            <person name="Tettelin H."/>
            <person name="Glass J.I."/>
            <person name="Rusch D."/>
            <person name="Podicherti R."/>
            <person name="Tsui H.-C.T."/>
            <person name="Winkler M.E."/>
        </authorList>
    </citation>
    <scope>NUCLEOTIDE SEQUENCE</scope>
</reference>
<name>A0A381XW56_9ZZZZ</name>
<dbReference type="InterPro" id="IPR032466">
    <property type="entry name" value="Metal_Hydrolase"/>
</dbReference>
<dbReference type="AlphaFoldDB" id="A0A381XW56"/>
<evidence type="ECO:0000313" key="2">
    <source>
        <dbReference type="EMBL" id="SVA68651.1"/>
    </source>
</evidence>
<sequence>MWIKKFHRDHKEDLRSPIPTQVVSNEEFLPTPQTKQQKQVEDLIQYLAAQYGKKTGLNRRDFLKTSSGMAVAFLAMNQVFGKYFNVHADEVLDSAAYAELWPKKEFIFDVQTHHVATGKTEPLFFRGKTMAWIYNEELRGKQPKKGDLTFDNYVKEVFLDSEVSVACLSGVASKLLDVINVDEMVTARNTVNAMSGSQRMVCHGPIAPYIPNFLEEAERQALELKIDAWKFYTGVFNMAGEYSWWMDDEELIYPFYEKIKTWGLNTICVHKGLPFNQHLKPGVTDYTNPRDIKKVSLDHPDLNIVVYHSGFKSDNPNLPPEDVSLDGTGYLPWTTDLCRDRINNPAMTNVYMELGTTFGHTVITHPRICAHLLGQIIQAFGSDHILFGTDSIWWGSPQWQIEALRRFQIPEKMQEKFGYAAITDDDKAKILGLNAAKIYNIDVAETRRQISVDRMAQLKEIYLQEGGLPSNNQYGWIVG</sequence>
<dbReference type="InterPro" id="IPR006680">
    <property type="entry name" value="Amidohydro-rel"/>
</dbReference>
<protein>
    <recommendedName>
        <fullName evidence="1">Amidohydrolase-related domain-containing protein</fullName>
    </recommendedName>
</protein>
<accession>A0A381XW56</accession>
<organism evidence="2">
    <name type="scientific">marine metagenome</name>
    <dbReference type="NCBI Taxonomy" id="408172"/>
    <lineage>
        <taxon>unclassified sequences</taxon>
        <taxon>metagenomes</taxon>
        <taxon>ecological metagenomes</taxon>
    </lineage>
</organism>
<proteinExistence type="predicted"/>
<dbReference type="PANTHER" id="PTHR42889:SF1">
    <property type="entry name" value="BLR3681 PROTEIN"/>
    <property type="match status" value="1"/>
</dbReference>
<gene>
    <name evidence="2" type="ORF">METZ01_LOCUS121505</name>
</gene>
<dbReference type="SUPFAM" id="SSF51556">
    <property type="entry name" value="Metallo-dependent hydrolases"/>
    <property type="match status" value="1"/>
</dbReference>
<evidence type="ECO:0000259" key="1">
    <source>
        <dbReference type="Pfam" id="PF04909"/>
    </source>
</evidence>
<dbReference type="Gene3D" id="3.20.20.140">
    <property type="entry name" value="Metal-dependent hydrolases"/>
    <property type="match status" value="1"/>
</dbReference>
<dbReference type="EMBL" id="UINC01016500">
    <property type="protein sequence ID" value="SVA68651.1"/>
    <property type="molecule type" value="Genomic_DNA"/>
</dbReference>
<dbReference type="Pfam" id="PF04909">
    <property type="entry name" value="Amidohydro_2"/>
    <property type="match status" value="1"/>
</dbReference>
<feature type="domain" description="Amidohydrolase-related" evidence="1">
    <location>
        <begin position="208"/>
        <end position="440"/>
    </location>
</feature>
<dbReference type="PANTHER" id="PTHR42889">
    <property type="entry name" value="BLR3681 PROTEIN"/>
    <property type="match status" value="1"/>
</dbReference>